<reference evidence="1 2" key="1">
    <citation type="submission" date="2015-09" db="EMBL/GenBank/DDBJ databases">
        <authorList>
            <person name="Jackson K.R."/>
            <person name="Lunt B.L."/>
            <person name="Fisher J.N.B."/>
            <person name="Gardner A.V."/>
            <person name="Bailey M.E."/>
            <person name="Deus L.M."/>
            <person name="Earl A.S."/>
            <person name="Gibby P.D."/>
            <person name="Hartmann K.A."/>
            <person name="Liu J.E."/>
            <person name="Manci A.M."/>
            <person name="Nielsen D.A."/>
            <person name="Solomon M.B."/>
            <person name="Breakwell D.P."/>
            <person name="Burnett S.H."/>
            <person name="Grose J.H."/>
        </authorList>
    </citation>
    <scope>NUCLEOTIDE SEQUENCE [LARGE SCALE GENOMIC DNA]</scope>
    <source>
        <strain evidence="1 2">S613</strain>
    </source>
</reference>
<dbReference type="RefSeq" id="WP_057396494.1">
    <property type="nucleotide sequence ID" value="NZ_LJXB01000060.1"/>
</dbReference>
<sequence length="306" mass="34396">MDERSSEVPLPEADQGTTSAFCDLTGGWLDMRTFPGNARLALPKWPNINAGQRLWVLARGNEYQVKNYRFEWVLEDHVVTAEEAENESDFKLELSRHWLAGCEECSCVILKVAVTLDGAPGTPPVDPKISLLPENALELLHATANLRVIEIEESDDFENYPVKEYLGPGSIIETRLLKFELPKDFIKGIGLHVVRTDAEITPGMLEGNALALCCGKPISALRKARLVLKWKCSRIRFAYATTGEGATFRFIGEGDLLLEERWVTSRTWVHFHDVQCRPVCRVEVESLEHGSIDNLTVKHRGKLNPM</sequence>
<dbReference type="OrthoDB" id="7025024at2"/>
<dbReference type="PATRIC" id="fig|294.162.peg.1135"/>
<dbReference type="Proteomes" id="UP000050349">
    <property type="component" value="Unassembled WGS sequence"/>
</dbReference>
<comment type="caution">
    <text evidence="1">The sequence shown here is derived from an EMBL/GenBank/DDBJ whole genome shotgun (WGS) entry which is preliminary data.</text>
</comment>
<evidence type="ECO:0000313" key="1">
    <source>
        <dbReference type="EMBL" id="KPU61118.1"/>
    </source>
</evidence>
<name>A0A0P8XL61_PSEFL</name>
<gene>
    <name evidence="1" type="ORF">AN403_5171</name>
</gene>
<dbReference type="AlphaFoldDB" id="A0A0P8XL61"/>
<evidence type="ECO:0000313" key="2">
    <source>
        <dbReference type="Proteomes" id="UP000050349"/>
    </source>
</evidence>
<protein>
    <submittedName>
        <fullName evidence="1">Uncharacterized protein</fullName>
    </submittedName>
</protein>
<proteinExistence type="predicted"/>
<organism evidence="1 2">
    <name type="scientific">Pseudomonas fluorescens</name>
    <dbReference type="NCBI Taxonomy" id="294"/>
    <lineage>
        <taxon>Bacteria</taxon>
        <taxon>Pseudomonadati</taxon>
        <taxon>Pseudomonadota</taxon>
        <taxon>Gammaproteobacteria</taxon>
        <taxon>Pseudomonadales</taxon>
        <taxon>Pseudomonadaceae</taxon>
        <taxon>Pseudomonas</taxon>
    </lineage>
</organism>
<accession>A0A0P8XL61</accession>
<dbReference type="EMBL" id="LJXB01000060">
    <property type="protein sequence ID" value="KPU61118.1"/>
    <property type="molecule type" value="Genomic_DNA"/>
</dbReference>